<dbReference type="PANTHER" id="PTHR46938">
    <property type="entry name" value="DISCOIDIN-1 SUBUNIT A-RELATED-RELATED"/>
    <property type="match status" value="1"/>
</dbReference>
<proteinExistence type="predicted"/>
<dbReference type="GO" id="GO:0030247">
    <property type="term" value="F:polysaccharide binding"/>
    <property type="evidence" value="ECO:0007669"/>
    <property type="project" value="TreeGrafter"/>
</dbReference>
<dbReference type="SUPFAM" id="SSF141086">
    <property type="entry name" value="Agglutinin HPA-like"/>
    <property type="match status" value="1"/>
</dbReference>
<evidence type="ECO:0000313" key="2">
    <source>
        <dbReference type="EMBL" id="NUB44421.1"/>
    </source>
</evidence>
<keyword evidence="3" id="KW-1185">Reference proteome</keyword>
<evidence type="ECO:0000259" key="1">
    <source>
        <dbReference type="Pfam" id="PF09458"/>
    </source>
</evidence>
<dbReference type="Proteomes" id="UP000484076">
    <property type="component" value="Unassembled WGS sequence"/>
</dbReference>
<organism evidence="2 3">
    <name type="scientific">Fertoeibacter niger</name>
    <dbReference type="NCBI Taxonomy" id="2656921"/>
    <lineage>
        <taxon>Bacteria</taxon>
        <taxon>Pseudomonadati</taxon>
        <taxon>Pseudomonadota</taxon>
        <taxon>Alphaproteobacteria</taxon>
        <taxon>Rhodobacterales</taxon>
        <taxon>Paracoccaceae</taxon>
        <taxon>Fertoeibacter</taxon>
    </lineage>
</organism>
<feature type="domain" description="H-type lectin" evidence="1">
    <location>
        <begin position="41"/>
        <end position="103"/>
    </location>
</feature>
<dbReference type="GO" id="GO:0045335">
    <property type="term" value="C:phagocytic vesicle"/>
    <property type="evidence" value="ECO:0007669"/>
    <property type="project" value="TreeGrafter"/>
</dbReference>
<dbReference type="InterPro" id="IPR037221">
    <property type="entry name" value="H-type_lectin_dom_sf"/>
</dbReference>
<name>A0A8X8KP23_9RHOB</name>
<dbReference type="RefSeq" id="WP_174539539.1">
    <property type="nucleotide sequence ID" value="NZ_WHUT02000004.1"/>
</dbReference>
<dbReference type="InterPro" id="IPR052487">
    <property type="entry name" value="Galactose-binding_lectin"/>
</dbReference>
<dbReference type="AlphaFoldDB" id="A0A8X8KP23"/>
<reference evidence="2" key="1">
    <citation type="submission" date="2020-05" db="EMBL/GenBank/DDBJ databases">
        <title>Fertoebacter nigrum gen. nov., sp. nov., a new member of the family Rhodobacteraceae.</title>
        <authorList>
            <person name="Szuroczki S."/>
            <person name="Abbaszade G."/>
            <person name="Buni D."/>
            <person name="Schumann P."/>
            <person name="Toth E."/>
        </authorList>
    </citation>
    <scope>NUCLEOTIDE SEQUENCE</scope>
    <source>
        <strain evidence="2">RG-N-1a</strain>
    </source>
</reference>
<dbReference type="GO" id="GO:0070492">
    <property type="term" value="F:oligosaccharide binding"/>
    <property type="evidence" value="ECO:0007669"/>
    <property type="project" value="TreeGrafter"/>
</dbReference>
<dbReference type="GO" id="GO:0098636">
    <property type="term" value="C:protein complex involved in cell adhesion"/>
    <property type="evidence" value="ECO:0007669"/>
    <property type="project" value="TreeGrafter"/>
</dbReference>
<protein>
    <recommendedName>
        <fullName evidence="1">H-type lectin domain-containing protein</fullName>
    </recommendedName>
</protein>
<dbReference type="Gene3D" id="2.60.40.2080">
    <property type="match status" value="1"/>
</dbReference>
<accession>A0A8X8KP23</accession>
<dbReference type="EMBL" id="WHUT02000004">
    <property type="protein sequence ID" value="NUB44421.1"/>
    <property type="molecule type" value="Genomic_DNA"/>
</dbReference>
<dbReference type="Pfam" id="PF09458">
    <property type="entry name" value="H_lectin"/>
    <property type="match status" value="1"/>
</dbReference>
<dbReference type="GO" id="GO:0098609">
    <property type="term" value="P:cell-cell adhesion"/>
    <property type="evidence" value="ECO:0007669"/>
    <property type="project" value="TreeGrafter"/>
</dbReference>
<dbReference type="GO" id="GO:0046871">
    <property type="term" value="F:N-acetylgalactosamine binding"/>
    <property type="evidence" value="ECO:0007669"/>
    <property type="project" value="TreeGrafter"/>
</dbReference>
<comment type="caution">
    <text evidence="2">The sequence shown here is derived from an EMBL/GenBank/DDBJ whole genome shotgun (WGS) entry which is preliminary data.</text>
</comment>
<sequence length="116" mass="12922">MKRISRNSIGIAQGSRVMFSDFADDGVMWAGNGPRESRHGIRFDTAFRELPVVMVGISMWDLDKKTNSRADIAAENVTAAGFDLVFRTWGDTRVARIRADWTALGALVDEDEWDVG</sequence>
<evidence type="ECO:0000313" key="3">
    <source>
        <dbReference type="Proteomes" id="UP000484076"/>
    </source>
</evidence>
<dbReference type="InterPro" id="IPR019019">
    <property type="entry name" value="H-type_lectin_domain"/>
</dbReference>
<gene>
    <name evidence="2" type="ORF">GEU84_008510</name>
</gene>
<dbReference type="GO" id="GO:0009986">
    <property type="term" value="C:cell surface"/>
    <property type="evidence" value="ECO:0007669"/>
    <property type="project" value="TreeGrafter"/>
</dbReference>